<comment type="caution">
    <text evidence="1">The sequence shown here is derived from an EMBL/GenBank/DDBJ whole genome shotgun (WGS) entry which is preliminary data.</text>
</comment>
<sequence>MSKLSSQFNEKSRSVVAVFFKLEDLRLGARVLKHSTISEVVSFGNVVRDGVVGPRDCEDAGGADEDGAVVGVFDTDLYGGSDKDSYLTSMAPTGSNINSISIERILEV</sequence>
<gene>
    <name evidence="1" type="ORF">G2W53_014132</name>
</gene>
<evidence type="ECO:0000313" key="1">
    <source>
        <dbReference type="EMBL" id="KAF7831799.1"/>
    </source>
</evidence>
<dbReference type="Proteomes" id="UP000634136">
    <property type="component" value="Unassembled WGS sequence"/>
</dbReference>
<accession>A0A834WSY1</accession>
<dbReference type="AlphaFoldDB" id="A0A834WSY1"/>
<keyword evidence="2" id="KW-1185">Reference proteome</keyword>
<proteinExistence type="predicted"/>
<organism evidence="1 2">
    <name type="scientific">Senna tora</name>
    <dbReference type="NCBI Taxonomy" id="362788"/>
    <lineage>
        <taxon>Eukaryota</taxon>
        <taxon>Viridiplantae</taxon>
        <taxon>Streptophyta</taxon>
        <taxon>Embryophyta</taxon>
        <taxon>Tracheophyta</taxon>
        <taxon>Spermatophyta</taxon>
        <taxon>Magnoliopsida</taxon>
        <taxon>eudicotyledons</taxon>
        <taxon>Gunneridae</taxon>
        <taxon>Pentapetalae</taxon>
        <taxon>rosids</taxon>
        <taxon>fabids</taxon>
        <taxon>Fabales</taxon>
        <taxon>Fabaceae</taxon>
        <taxon>Caesalpinioideae</taxon>
        <taxon>Cassia clade</taxon>
        <taxon>Senna</taxon>
    </lineage>
</organism>
<protein>
    <submittedName>
        <fullName evidence="1">Uncharacterized protein</fullName>
    </submittedName>
</protein>
<dbReference type="EMBL" id="JAAIUW010000005">
    <property type="protein sequence ID" value="KAF7831799.1"/>
    <property type="molecule type" value="Genomic_DNA"/>
</dbReference>
<evidence type="ECO:0000313" key="2">
    <source>
        <dbReference type="Proteomes" id="UP000634136"/>
    </source>
</evidence>
<name>A0A834WSY1_9FABA</name>
<reference evidence="1" key="1">
    <citation type="submission" date="2020-09" db="EMBL/GenBank/DDBJ databases">
        <title>Genome-Enabled Discovery of Anthraquinone Biosynthesis in Senna tora.</title>
        <authorList>
            <person name="Kang S.-H."/>
            <person name="Pandey R.P."/>
            <person name="Lee C.-M."/>
            <person name="Sim J.-S."/>
            <person name="Jeong J.-T."/>
            <person name="Choi B.-S."/>
            <person name="Jung M."/>
            <person name="Ginzburg D."/>
            <person name="Zhao K."/>
            <person name="Won S.Y."/>
            <person name="Oh T.-J."/>
            <person name="Yu Y."/>
            <person name="Kim N.-H."/>
            <person name="Lee O.R."/>
            <person name="Lee T.-H."/>
            <person name="Bashyal P."/>
            <person name="Kim T.-S."/>
            <person name="Lee W.-H."/>
            <person name="Kawkins C."/>
            <person name="Kim C.-K."/>
            <person name="Kim J.S."/>
            <person name="Ahn B.O."/>
            <person name="Rhee S.Y."/>
            <person name="Sohng J.K."/>
        </authorList>
    </citation>
    <scope>NUCLEOTIDE SEQUENCE</scope>
    <source>
        <tissue evidence="1">Leaf</tissue>
    </source>
</reference>